<organism evidence="3 4">
    <name type="scientific">Hevea brasiliensis</name>
    <name type="common">Para rubber tree</name>
    <name type="synonym">Siphonia brasiliensis</name>
    <dbReference type="NCBI Taxonomy" id="3981"/>
    <lineage>
        <taxon>Eukaryota</taxon>
        <taxon>Viridiplantae</taxon>
        <taxon>Streptophyta</taxon>
        <taxon>Embryophyta</taxon>
        <taxon>Tracheophyta</taxon>
        <taxon>Spermatophyta</taxon>
        <taxon>Magnoliopsida</taxon>
        <taxon>eudicotyledons</taxon>
        <taxon>Gunneridae</taxon>
        <taxon>Pentapetalae</taxon>
        <taxon>rosids</taxon>
        <taxon>fabids</taxon>
        <taxon>Malpighiales</taxon>
        <taxon>Euphorbiaceae</taxon>
        <taxon>Crotonoideae</taxon>
        <taxon>Micrandreae</taxon>
        <taxon>Hevea</taxon>
    </lineage>
</organism>
<dbReference type="Proteomes" id="UP000467840">
    <property type="component" value="Chromosome 3"/>
</dbReference>
<dbReference type="PANTHER" id="PTHR34045:SF11">
    <property type="entry name" value="PH DOMAIN-CONTAINING PROTEIN"/>
    <property type="match status" value="1"/>
</dbReference>
<evidence type="ECO:0000256" key="2">
    <source>
        <dbReference type="ARBA" id="ARBA00024198"/>
    </source>
</evidence>
<gene>
    <name evidence="3" type="ORF">GH714_038232</name>
</gene>
<dbReference type="InterPro" id="IPR044683">
    <property type="entry name" value="LAZY"/>
</dbReference>
<proteinExistence type="inferred from homology"/>
<comment type="similarity">
    <text evidence="2">Belongs to the LAZY family.</text>
</comment>
<evidence type="ECO:0000256" key="1">
    <source>
        <dbReference type="ARBA" id="ARBA00022604"/>
    </source>
</evidence>
<dbReference type="GO" id="GO:0040008">
    <property type="term" value="P:regulation of growth"/>
    <property type="evidence" value="ECO:0007669"/>
    <property type="project" value="InterPro"/>
</dbReference>
<sequence>MKMVHIKFEKTSSVGGERCSRWPWSDIHTHQEPRNQEFSDWPHGLLAIGTFGNSNIKEDSNKPNSVQENLSQDHLQQLTLEEVEKLHDEVKSLLLNDTESDTAKLALDKLLNGNPSSEDEKDCHLQGSTLTILGTGKGTCLDNTGSAINKKSLSFLLKKMLVCRGGFTLPLA</sequence>
<dbReference type="GO" id="GO:0009630">
    <property type="term" value="P:gravitropism"/>
    <property type="evidence" value="ECO:0007669"/>
    <property type="project" value="InterPro"/>
</dbReference>
<keyword evidence="1" id="KW-0341">Growth regulation</keyword>
<evidence type="ECO:0000313" key="4">
    <source>
        <dbReference type="Proteomes" id="UP000467840"/>
    </source>
</evidence>
<comment type="caution">
    <text evidence="3">The sequence shown here is derived from an EMBL/GenBank/DDBJ whole genome shotgun (WGS) entry which is preliminary data.</text>
</comment>
<accession>A0A6A6KDV2</accession>
<protein>
    <submittedName>
        <fullName evidence="3">Uncharacterized protein</fullName>
    </submittedName>
</protein>
<dbReference type="AlphaFoldDB" id="A0A6A6KDV2"/>
<reference evidence="3 4" key="1">
    <citation type="journal article" date="2020" name="Mol. Plant">
        <title>The Chromosome-Based Rubber Tree Genome Provides New Insights into Spurge Genome Evolution and Rubber Biosynthesis.</title>
        <authorList>
            <person name="Liu J."/>
            <person name="Shi C."/>
            <person name="Shi C.C."/>
            <person name="Li W."/>
            <person name="Zhang Q.J."/>
            <person name="Zhang Y."/>
            <person name="Li K."/>
            <person name="Lu H.F."/>
            <person name="Shi C."/>
            <person name="Zhu S.T."/>
            <person name="Xiao Z.Y."/>
            <person name="Nan H."/>
            <person name="Yue Y."/>
            <person name="Zhu X.G."/>
            <person name="Wu Y."/>
            <person name="Hong X.N."/>
            <person name="Fan G.Y."/>
            <person name="Tong Y."/>
            <person name="Zhang D."/>
            <person name="Mao C.L."/>
            <person name="Liu Y.L."/>
            <person name="Hao S.J."/>
            <person name="Liu W.Q."/>
            <person name="Lv M.Q."/>
            <person name="Zhang H.B."/>
            <person name="Liu Y."/>
            <person name="Hu-Tang G.R."/>
            <person name="Wang J.P."/>
            <person name="Wang J.H."/>
            <person name="Sun Y.H."/>
            <person name="Ni S.B."/>
            <person name="Chen W.B."/>
            <person name="Zhang X.C."/>
            <person name="Jiao Y.N."/>
            <person name="Eichler E.E."/>
            <person name="Li G.H."/>
            <person name="Liu X."/>
            <person name="Gao L.Z."/>
        </authorList>
    </citation>
    <scope>NUCLEOTIDE SEQUENCE [LARGE SCALE GENOMIC DNA]</scope>
    <source>
        <strain evidence="4">cv. GT1</strain>
        <tissue evidence="3">Leaf</tissue>
    </source>
</reference>
<dbReference type="PANTHER" id="PTHR34045">
    <property type="entry name" value="OS03G0406300 PROTEIN"/>
    <property type="match status" value="1"/>
</dbReference>
<name>A0A6A6KDV2_HEVBR</name>
<dbReference type="EMBL" id="JAAGAX010000017">
    <property type="protein sequence ID" value="KAF2287110.1"/>
    <property type="molecule type" value="Genomic_DNA"/>
</dbReference>
<evidence type="ECO:0000313" key="3">
    <source>
        <dbReference type="EMBL" id="KAF2287110.1"/>
    </source>
</evidence>
<keyword evidence="4" id="KW-1185">Reference proteome</keyword>